<evidence type="ECO:0000313" key="2">
    <source>
        <dbReference type="Proteomes" id="UP000238362"/>
    </source>
</evidence>
<sequence length="57" mass="5764">MIAVFSGYDTGDFREAGRYGALAGETTATRTGCPECGVDRFPCGSAPVTASAGRTSA</sequence>
<dbReference type="Proteomes" id="UP000238362">
    <property type="component" value="Unassembled WGS sequence"/>
</dbReference>
<accession>A0A2T0LSQ2</accession>
<name>A0A2T0LSQ2_9PSEU</name>
<comment type="caution">
    <text evidence="1">The sequence shown here is derived from an EMBL/GenBank/DDBJ whole genome shotgun (WGS) entry which is preliminary data.</text>
</comment>
<reference evidence="1 2" key="1">
    <citation type="submission" date="2018-03" db="EMBL/GenBank/DDBJ databases">
        <title>Genomic Encyclopedia of Type Strains, Phase III (KMG-III): the genomes of soil and plant-associated and newly described type strains.</title>
        <authorList>
            <person name="Whitman W."/>
        </authorList>
    </citation>
    <scope>NUCLEOTIDE SEQUENCE [LARGE SCALE GENOMIC DNA]</scope>
    <source>
        <strain evidence="1 2">CGMCC 4.7125</strain>
    </source>
</reference>
<organism evidence="1 2">
    <name type="scientific">Prauserella shujinwangii</name>
    <dbReference type="NCBI Taxonomy" id="1453103"/>
    <lineage>
        <taxon>Bacteria</taxon>
        <taxon>Bacillati</taxon>
        <taxon>Actinomycetota</taxon>
        <taxon>Actinomycetes</taxon>
        <taxon>Pseudonocardiales</taxon>
        <taxon>Pseudonocardiaceae</taxon>
        <taxon>Prauserella</taxon>
    </lineage>
</organism>
<gene>
    <name evidence="1" type="ORF">B0I33_107276</name>
</gene>
<keyword evidence="2" id="KW-1185">Reference proteome</keyword>
<proteinExistence type="predicted"/>
<evidence type="ECO:0000313" key="1">
    <source>
        <dbReference type="EMBL" id="PRX46699.1"/>
    </source>
</evidence>
<dbReference type="AlphaFoldDB" id="A0A2T0LSQ2"/>
<dbReference type="EMBL" id="PVNH01000007">
    <property type="protein sequence ID" value="PRX46699.1"/>
    <property type="molecule type" value="Genomic_DNA"/>
</dbReference>
<protein>
    <submittedName>
        <fullName evidence="1">Uncharacterized protein</fullName>
    </submittedName>
</protein>